<evidence type="ECO:0000313" key="2">
    <source>
        <dbReference type="EMBL" id="TVT98056.1"/>
    </source>
</evidence>
<organism evidence="3 4">
    <name type="scientific">Eragrostis curvula</name>
    <name type="common">weeping love grass</name>
    <dbReference type="NCBI Taxonomy" id="38414"/>
    <lineage>
        <taxon>Eukaryota</taxon>
        <taxon>Viridiplantae</taxon>
        <taxon>Streptophyta</taxon>
        <taxon>Embryophyta</taxon>
        <taxon>Tracheophyta</taxon>
        <taxon>Spermatophyta</taxon>
        <taxon>Magnoliopsida</taxon>
        <taxon>Liliopsida</taxon>
        <taxon>Poales</taxon>
        <taxon>Poaceae</taxon>
        <taxon>PACMAD clade</taxon>
        <taxon>Chloridoideae</taxon>
        <taxon>Eragrostideae</taxon>
        <taxon>Eragrostidinae</taxon>
        <taxon>Eragrostis</taxon>
    </lineage>
</organism>
<evidence type="ECO:0000313" key="3">
    <source>
        <dbReference type="EMBL" id="TVU13350.1"/>
    </source>
</evidence>
<dbReference type="AlphaFoldDB" id="A0A5J9TPU7"/>
<gene>
    <name evidence="3" type="ORF">EJB05_40402</name>
    <name evidence="2" type="ORF">EJB05_56653</name>
</gene>
<dbReference type="EMBL" id="RWGY01000034">
    <property type="protein sequence ID" value="TVU13350.1"/>
    <property type="molecule type" value="Genomic_DNA"/>
</dbReference>
<dbReference type="InterPro" id="IPR036047">
    <property type="entry name" value="F-box-like_dom_sf"/>
</dbReference>
<sequence length="415" mass="46331">MVATTAADERAVALPEDVLFEIFSRVPSVRDVLRCALTCKPWLRLLTDRTFLCRLWPDLAHGHLSRLLGFFFQNERLGDGKRAIRRHTRQRYSVSAPTFLPTPGSWLGPGGDCALTSFVADDGGSFNYAELLASRNGIVLMRLIPRSYKRMKDALIVCLCNPITGERHIAPPLECACLGRYMNGYAILESPGRSMLSQSQVLVTGYNSHGDCHLHLHSYSAARRSWSTPTRCHDGNSFFLEGAEAAQVHRGLAHWLYSAHDRTDRLYILSSEGTAVHTSFAKLPISIISSPTFLYVSRDDRLSIARVYLTQMDVWTQQERDGDGHVTWLCTHVIQMSFSKYSLGGKWFAFNKGSLLALYNSDGGGIFVFDIERKVMDKVMGCPPCLLTNGYGTCVPFEVDLSEFFLLQLGGLSRG</sequence>
<dbReference type="OrthoDB" id="582186at2759"/>
<keyword evidence="4" id="KW-1185">Reference proteome</keyword>
<dbReference type="InterPro" id="IPR001810">
    <property type="entry name" value="F-box_dom"/>
</dbReference>
<feature type="non-terminal residue" evidence="3">
    <location>
        <position position="1"/>
    </location>
</feature>
<accession>A0A5J9TPU7</accession>
<feature type="domain" description="F-box" evidence="1">
    <location>
        <begin position="14"/>
        <end position="55"/>
    </location>
</feature>
<evidence type="ECO:0000259" key="1">
    <source>
        <dbReference type="SMART" id="SM00256"/>
    </source>
</evidence>
<dbReference type="PANTHER" id="PTHR35828">
    <property type="entry name" value="OS08G0203800 PROTEIN-RELATED"/>
    <property type="match status" value="1"/>
</dbReference>
<reference evidence="3 4" key="1">
    <citation type="journal article" date="2019" name="Sci. Rep.">
        <title>A high-quality genome of Eragrostis curvula grass provides insights into Poaceae evolution and supports new strategies to enhance forage quality.</title>
        <authorList>
            <person name="Carballo J."/>
            <person name="Santos B.A.C.M."/>
            <person name="Zappacosta D."/>
            <person name="Garbus I."/>
            <person name="Selva J.P."/>
            <person name="Gallo C.A."/>
            <person name="Diaz A."/>
            <person name="Albertini E."/>
            <person name="Caccamo M."/>
            <person name="Echenique V."/>
        </authorList>
    </citation>
    <scope>NUCLEOTIDE SEQUENCE [LARGE SCALE GENOMIC DNA]</scope>
    <source>
        <strain evidence="4">cv. Victoria</strain>
        <tissue evidence="3">Leaf</tissue>
    </source>
</reference>
<proteinExistence type="predicted"/>
<dbReference type="Gramene" id="TVT98056">
    <property type="protein sequence ID" value="TVT98056"/>
    <property type="gene ID" value="EJB05_56653"/>
</dbReference>
<dbReference type="Proteomes" id="UP000324897">
    <property type="component" value="Unassembled WGS sequence"/>
</dbReference>
<dbReference type="Gramene" id="TVU13350">
    <property type="protein sequence ID" value="TVU13350"/>
    <property type="gene ID" value="EJB05_40402"/>
</dbReference>
<dbReference type="EMBL" id="RWGY01000909">
    <property type="protein sequence ID" value="TVT98056.1"/>
    <property type="molecule type" value="Genomic_DNA"/>
</dbReference>
<dbReference type="Gene3D" id="1.20.1280.50">
    <property type="match status" value="1"/>
</dbReference>
<dbReference type="SMART" id="SM00256">
    <property type="entry name" value="FBOX"/>
    <property type="match status" value="1"/>
</dbReference>
<dbReference type="SUPFAM" id="SSF81383">
    <property type="entry name" value="F-box domain"/>
    <property type="match status" value="1"/>
</dbReference>
<protein>
    <recommendedName>
        <fullName evidence="1">F-box domain-containing protein</fullName>
    </recommendedName>
</protein>
<comment type="caution">
    <text evidence="3">The sequence shown here is derived from an EMBL/GenBank/DDBJ whole genome shotgun (WGS) entry which is preliminary data.</text>
</comment>
<dbReference type="PANTHER" id="PTHR35828:SF13">
    <property type="entry name" value="OS01G0152100 PROTEIN"/>
    <property type="match status" value="1"/>
</dbReference>
<evidence type="ECO:0000313" key="4">
    <source>
        <dbReference type="Proteomes" id="UP000324897"/>
    </source>
</evidence>
<dbReference type="Pfam" id="PF12937">
    <property type="entry name" value="F-box-like"/>
    <property type="match status" value="1"/>
</dbReference>
<name>A0A5J9TPU7_9POAL</name>